<dbReference type="EMBL" id="JANSUY010000013">
    <property type="protein sequence ID" value="MCR9016280.1"/>
    <property type="molecule type" value="Genomic_DNA"/>
</dbReference>
<name>A0A9X2T3E6_9BACT</name>
<accession>A0A9X2T3E6</accession>
<keyword evidence="2" id="KW-1185">Reference proteome</keyword>
<dbReference type="SUPFAM" id="SSF50939">
    <property type="entry name" value="Sialidases"/>
    <property type="match status" value="1"/>
</dbReference>
<gene>
    <name evidence="1" type="ORF">NU887_14640</name>
</gene>
<dbReference type="AlphaFoldDB" id="A0A9X2T3E6"/>
<dbReference type="RefSeq" id="WP_258424129.1">
    <property type="nucleotide sequence ID" value="NZ_JANSUY010000013.1"/>
</dbReference>
<organism evidence="1 2">
    <name type="scientific">Aquiflexum gelatinilyticum</name>
    <dbReference type="NCBI Taxonomy" id="2961943"/>
    <lineage>
        <taxon>Bacteria</taxon>
        <taxon>Pseudomonadati</taxon>
        <taxon>Bacteroidota</taxon>
        <taxon>Cytophagia</taxon>
        <taxon>Cytophagales</taxon>
        <taxon>Cyclobacteriaceae</taxon>
        <taxon>Aquiflexum</taxon>
    </lineage>
</organism>
<evidence type="ECO:0000313" key="1">
    <source>
        <dbReference type="EMBL" id="MCR9016280.1"/>
    </source>
</evidence>
<dbReference type="Proteomes" id="UP001142175">
    <property type="component" value="Unassembled WGS sequence"/>
</dbReference>
<comment type="caution">
    <text evidence="1">The sequence shown here is derived from an EMBL/GenBank/DDBJ whole genome shotgun (WGS) entry which is preliminary data.</text>
</comment>
<dbReference type="Gene3D" id="2.120.10.10">
    <property type="match status" value="1"/>
</dbReference>
<dbReference type="InterPro" id="IPR036278">
    <property type="entry name" value="Sialidase_sf"/>
</dbReference>
<proteinExistence type="predicted"/>
<protein>
    <submittedName>
        <fullName evidence="1">Exo-alpha-sialidase</fullName>
    </submittedName>
</protein>
<dbReference type="PROSITE" id="PS51257">
    <property type="entry name" value="PROKAR_LIPOPROTEIN"/>
    <property type="match status" value="1"/>
</dbReference>
<sequence length="411" mass="45637">MIKKINNQIIAMGFLLGTALFSCGEKKQETIAPSVEIVEEFSSVNAHIEEPYLFTSLKGETYLSWIEKSDSINIFKFSKLEGDTFSLETTIAHGTDWFVNWADYPQMSAFADGTLVAAFLQKSGEGTFAYDVRITISKDGKQWSEPFVLHDDKTQTEHGFVSMVPWGENMLVSWLDGRNTGGGGHDHSHDHGHHGQMTVRAAVLDTDGNKIDEWELDNRVCDCCQTTATMTEEGPVVIFRDRSETEIRDLGIAKFENGNWKETAPVYMDLWEIAACPVNGPRVSALGNQVAVAWYTGAKDNPEVKVSFSEDNGKSFETPTKIDLGQTLGRVDIEMIAQDKAMVCWMEEGKILVRSVDSSGKLGNPIQVATSSDKRSSGFPQMTNNGNSLWFAWTDDSGDLKRVKVAKMEDI</sequence>
<reference evidence="1" key="1">
    <citation type="submission" date="2022-08" db="EMBL/GenBank/DDBJ databases">
        <authorList>
            <person name="Zhang D."/>
        </authorList>
    </citation>
    <scope>NUCLEOTIDE SEQUENCE</scope>
    <source>
        <strain evidence="1">XJ19-11</strain>
    </source>
</reference>
<evidence type="ECO:0000313" key="2">
    <source>
        <dbReference type="Proteomes" id="UP001142175"/>
    </source>
</evidence>